<dbReference type="AlphaFoldDB" id="A0AAV2DVW6"/>
<proteinExistence type="predicted"/>
<dbReference type="Proteomes" id="UP001497516">
    <property type="component" value="Chromosome 3"/>
</dbReference>
<gene>
    <name evidence="2" type="ORF">LTRI10_LOCUS19266</name>
</gene>
<keyword evidence="3" id="KW-1185">Reference proteome</keyword>
<sequence length="243" mass="26826">MEEETTENQDGQSSDEEERMVDSDAMNLDTDQQQIHSNCDDNAMETRNNSLEDKLELNNQATREAQESKGRKESQGKKVQQSNQITKDNQKSSPVAHNMKKRDNASISKTVQVSPPKPSEVRDLMHKAPSQTQFHSKSKGVTSPVSILKNGLQGKDLVEAKECGACTGHQPKMKVEGSSKHVKGPDRIQNDPIDKGKSHQKKSVPLPKKEVNQTKPENVIAPCIVNTGSDPEEKVTAMAVDEC</sequence>
<feature type="compositionally biased region" description="Acidic residues" evidence="1">
    <location>
        <begin position="1"/>
        <end position="19"/>
    </location>
</feature>
<feature type="compositionally biased region" description="Basic and acidic residues" evidence="1">
    <location>
        <begin position="64"/>
        <end position="76"/>
    </location>
</feature>
<organism evidence="2 3">
    <name type="scientific">Linum trigynum</name>
    <dbReference type="NCBI Taxonomy" id="586398"/>
    <lineage>
        <taxon>Eukaryota</taxon>
        <taxon>Viridiplantae</taxon>
        <taxon>Streptophyta</taxon>
        <taxon>Embryophyta</taxon>
        <taxon>Tracheophyta</taxon>
        <taxon>Spermatophyta</taxon>
        <taxon>Magnoliopsida</taxon>
        <taxon>eudicotyledons</taxon>
        <taxon>Gunneridae</taxon>
        <taxon>Pentapetalae</taxon>
        <taxon>rosids</taxon>
        <taxon>fabids</taxon>
        <taxon>Malpighiales</taxon>
        <taxon>Linaceae</taxon>
        <taxon>Linum</taxon>
    </lineage>
</organism>
<evidence type="ECO:0000313" key="3">
    <source>
        <dbReference type="Proteomes" id="UP001497516"/>
    </source>
</evidence>
<protein>
    <submittedName>
        <fullName evidence="2">Uncharacterized protein</fullName>
    </submittedName>
</protein>
<dbReference type="EMBL" id="OZ034816">
    <property type="protein sequence ID" value="CAL1377632.1"/>
    <property type="molecule type" value="Genomic_DNA"/>
</dbReference>
<feature type="region of interest" description="Disordered" evidence="1">
    <location>
        <begin position="165"/>
        <end position="214"/>
    </location>
</feature>
<feature type="compositionally biased region" description="Basic and acidic residues" evidence="1">
    <location>
        <begin position="173"/>
        <end position="197"/>
    </location>
</feature>
<feature type="compositionally biased region" description="Polar residues" evidence="1">
    <location>
        <begin position="129"/>
        <end position="145"/>
    </location>
</feature>
<accession>A0AAV2DVW6</accession>
<feature type="region of interest" description="Disordered" evidence="1">
    <location>
        <begin position="1"/>
        <end position="145"/>
    </location>
</feature>
<feature type="compositionally biased region" description="Polar residues" evidence="1">
    <location>
        <begin position="77"/>
        <end position="95"/>
    </location>
</feature>
<reference evidence="2 3" key="1">
    <citation type="submission" date="2024-04" db="EMBL/GenBank/DDBJ databases">
        <authorList>
            <person name="Fracassetti M."/>
        </authorList>
    </citation>
    <scope>NUCLEOTIDE SEQUENCE [LARGE SCALE GENOMIC DNA]</scope>
</reference>
<evidence type="ECO:0000313" key="2">
    <source>
        <dbReference type="EMBL" id="CAL1377632.1"/>
    </source>
</evidence>
<name>A0AAV2DVW6_9ROSI</name>
<evidence type="ECO:0000256" key="1">
    <source>
        <dbReference type="SAM" id="MobiDB-lite"/>
    </source>
</evidence>